<sequence>MTMVKENSLKAFGPNYLVLDAALCPEPLWFAKGAGAECHSLFDYRDQALVDNGPWLLHLAGQDELIKLMLEKDTHGHSALWCKSELALQPLKEALGQRLYAVKPDGETTRFRFYDPRVLHHYLTEETQARRDAFLEPLGSVLYASLNPFRFNSHWLNWQREPDGYGCQAISIKED</sequence>
<dbReference type="KEGG" id="salg:BS332_15445"/>
<organism evidence="2 3">
    <name type="scientific">Shewanella algae</name>
    <dbReference type="NCBI Taxonomy" id="38313"/>
    <lineage>
        <taxon>Bacteria</taxon>
        <taxon>Pseudomonadati</taxon>
        <taxon>Pseudomonadota</taxon>
        <taxon>Gammaproteobacteria</taxon>
        <taxon>Alteromonadales</taxon>
        <taxon>Shewanellaceae</taxon>
        <taxon>Shewanella</taxon>
    </lineage>
</organism>
<dbReference type="InterPro" id="IPR025391">
    <property type="entry name" value="DUF4123"/>
</dbReference>
<dbReference type="EMBL" id="UGYO01000002">
    <property type="protein sequence ID" value="SUJ12653.1"/>
    <property type="molecule type" value="Genomic_DNA"/>
</dbReference>
<evidence type="ECO:0000313" key="3">
    <source>
        <dbReference type="Proteomes" id="UP000254069"/>
    </source>
</evidence>
<proteinExistence type="predicted"/>
<reference evidence="2 3" key="1">
    <citation type="submission" date="2018-06" db="EMBL/GenBank/DDBJ databases">
        <authorList>
            <consortium name="Pathogen Informatics"/>
            <person name="Doyle S."/>
        </authorList>
    </citation>
    <scope>NUCLEOTIDE SEQUENCE [LARGE SCALE GENOMIC DNA]</scope>
    <source>
        <strain evidence="2 3">NCTC10738</strain>
    </source>
</reference>
<dbReference type="Pfam" id="PF13503">
    <property type="entry name" value="DUF4123"/>
    <property type="match status" value="1"/>
</dbReference>
<gene>
    <name evidence="2" type="ORF">NCTC10738_04443</name>
</gene>
<dbReference type="AlphaFoldDB" id="A0A380C5F5"/>
<name>A0A380C5F5_9GAMM</name>
<evidence type="ECO:0000259" key="1">
    <source>
        <dbReference type="Pfam" id="PF13503"/>
    </source>
</evidence>
<dbReference type="Proteomes" id="UP000254069">
    <property type="component" value="Unassembled WGS sequence"/>
</dbReference>
<protein>
    <recommendedName>
        <fullName evidence="1">DUF4123 domain-containing protein</fullName>
    </recommendedName>
</protein>
<accession>A0A380C5F5</accession>
<evidence type="ECO:0000313" key="2">
    <source>
        <dbReference type="EMBL" id="SUJ12653.1"/>
    </source>
</evidence>
<dbReference type="RefSeq" id="WP_096141320.1">
    <property type="nucleotide sequence ID" value="NZ_AP024609.1"/>
</dbReference>
<feature type="domain" description="DUF4123" evidence="1">
    <location>
        <begin position="16"/>
        <end position="131"/>
    </location>
</feature>
<keyword evidence="3" id="KW-1185">Reference proteome</keyword>